<dbReference type="KEGG" id="xyl:ET495_03850"/>
<feature type="transmembrane region" description="Helical" evidence="1">
    <location>
        <begin position="91"/>
        <end position="112"/>
    </location>
</feature>
<dbReference type="RefSeq" id="WP_129202746.1">
    <property type="nucleotide sequence ID" value="NZ_CP035495.1"/>
</dbReference>
<dbReference type="Proteomes" id="UP000291758">
    <property type="component" value="Chromosome"/>
</dbReference>
<keyword evidence="1" id="KW-0812">Transmembrane</keyword>
<proteinExistence type="predicted"/>
<evidence type="ECO:0000256" key="1">
    <source>
        <dbReference type="SAM" id="Phobius"/>
    </source>
</evidence>
<dbReference type="EMBL" id="CP035495">
    <property type="protein sequence ID" value="QAY62529.1"/>
    <property type="molecule type" value="Genomic_DNA"/>
</dbReference>
<keyword evidence="3" id="KW-1185">Reference proteome</keyword>
<feature type="transmembrane region" description="Helical" evidence="1">
    <location>
        <begin position="49"/>
        <end position="70"/>
    </location>
</feature>
<feature type="transmembrane region" description="Helical" evidence="1">
    <location>
        <begin position="23"/>
        <end position="43"/>
    </location>
</feature>
<sequence>MPWLLRHRPVLARDLVGQARRPVTTLVAVAAGVLGGFSSLAFPSSAGRVSGALLLFAATGGLARGLVAFLRQPAPGGLLPGRGRRVLAEHAAVPLAGTGLALGVAGVVAAALGAGAPGWGGVVGLGLLVVAARAWVASTPTVPAALYAPIVTPMGDLSQVVVGAYVVRGWLVVAGVAWAAGDGSPVRQRAVVVAAVVVMGALAAERAERV</sequence>
<evidence type="ECO:0000313" key="3">
    <source>
        <dbReference type="Proteomes" id="UP000291758"/>
    </source>
</evidence>
<dbReference type="AlphaFoldDB" id="A0A4P6EML9"/>
<accession>A0A4P6EML9</accession>
<gene>
    <name evidence="2" type="ORF">ET495_03850</name>
</gene>
<protein>
    <submittedName>
        <fullName evidence="2">Uncharacterized protein</fullName>
    </submittedName>
</protein>
<reference evidence="2 3" key="1">
    <citation type="submission" date="2019-01" db="EMBL/GenBank/DDBJ databases">
        <title>Genome sequencing of strain 2JSPR-7.</title>
        <authorList>
            <person name="Heo J."/>
            <person name="Kim S.-J."/>
            <person name="Kim J.-S."/>
            <person name="Hong S.-B."/>
            <person name="Kwon S.-W."/>
        </authorList>
    </citation>
    <scope>NUCLEOTIDE SEQUENCE [LARGE SCALE GENOMIC DNA]</scope>
    <source>
        <strain evidence="2 3">2JSPR-7</strain>
    </source>
</reference>
<evidence type="ECO:0000313" key="2">
    <source>
        <dbReference type="EMBL" id="QAY62529.1"/>
    </source>
</evidence>
<keyword evidence="1" id="KW-1133">Transmembrane helix</keyword>
<feature type="transmembrane region" description="Helical" evidence="1">
    <location>
        <begin position="118"/>
        <end position="136"/>
    </location>
</feature>
<keyword evidence="1" id="KW-0472">Membrane</keyword>
<organism evidence="2 3">
    <name type="scientific">Xylanimonas allomyrinae</name>
    <dbReference type="NCBI Taxonomy" id="2509459"/>
    <lineage>
        <taxon>Bacteria</taxon>
        <taxon>Bacillati</taxon>
        <taxon>Actinomycetota</taxon>
        <taxon>Actinomycetes</taxon>
        <taxon>Micrococcales</taxon>
        <taxon>Promicromonosporaceae</taxon>
        <taxon>Xylanimonas</taxon>
    </lineage>
</organism>
<name>A0A4P6EML9_9MICO</name>
<feature type="transmembrane region" description="Helical" evidence="1">
    <location>
        <begin position="157"/>
        <end position="180"/>
    </location>
</feature>